<feature type="domain" description="RZ-type" evidence="8">
    <location>
        <begin position="41"/>
        <end position="75"/>
    </location>
</feature>
<dbReference type="GO" id="GO:0008270">
    <property type="term" value="F:zinc ion binding"/>
    <property type="evidence" value="ECO:0007669"/>
    <property type="project" value="UniProtKB-KW"/>
</dbReference>
<evidence type="ECO:0000256" key="7">
    <source>
        <dbReference type="SAM" id="MobiDB-lite"/>
    </source>
</evidence>
<gene>
    <name evidence="9" type="ORF">AWC38_SpisGene4913</name>
</gene>
<keyword evidence="6" id="KW-0391">Immunity</keyword>
<evidence type="ECO:0000313" key="10">
    <source>
        <dbReference type="Proteomes" id="UP000225706"/>
    </source>
</evidence>
<evidence type="ECO:0000256" key="4">
    <source>
        <dbReference type="ARBA" id="ARBA00022771"/>
    </source>
</evidence>
<evidence type="ECO:0000256" key="3">
    <source>
        <dbReference type="ARBA" id="ARBA00022723"/>
    </source>
</evidence>
<dbReference type="InterPro" id="IPR046439">
    <property type="entry name" value="ZF_RZ_dom"/>
</dbReference>
<reference evidence="10" key="1">
    <citation type="journal article" date="2017" name="bioRxiv">
        <title>Comparative analysis of the genomes of Stylophora pistillata and Acropora digitifera provides evidence for extensive differences between species of corals.</title>
        <authorList>
            <person name="Voolstra C.R."/>
            <person name="Li Y."/>
            <person name="Liew Y.J."/>
            <person name="Baumgarten S."/>
            <person name="Zoccola D."/>
            <person name="Flot J.-F."/>
            <person name="Tambutte S."/>
            <person name="Allemand D."/>
            <person name="Aranda M."/>
        </authorList>
    </citation>
    <scope>NUCLEOTIDE SEQUENCE [LARGE SCALE GENOMIC DNA]</scope>
</reference>
<protein>
    <recommendedName>
        <fullName evidence="8">RZ-type domain-containing protein</fullName>
    </recommendedName>
</protein>
<sequence length="123" mass="14116">MVELLDGINKIEQGRGLSKKVEEKVWFKELRDKIVKSKHLTQGPWYKCKKGHIYPAAECSENELSIKCPDCLATVRTTESNSKAVPTPVKLSELMNMTFKNEFALNSKRRRKKRPAKTSKAHK</sequence>
<keyword evidence="4" id="KW-0863">Zinc-finger</keyword>
<evidence type="ECO:0000256" key="2">
    <source>
        <dbReference type="ARBA" id="ARBA00022490"/>
    </source>
</evidence>
<dbReference type="OrthoDB" id="2423195at2759"/>
<evidence type="ECO:0000313" key="9">
    <source>
        <dbReference type="EMBL" id="PFX30310.1"/>
    </source>
</evidence>
<evidence type="ECO:0000256" key="1">
    <source>
        <dbReference type="ARBA" id="ARBA00004496"/>
    </source>
</evidence>
<dbReference type="GO" id="GO:0005737">
    <property type="term" value="C:cytoplasm"/>
    <property type="evidence" value="ECO:0007669"/>
    <property type="project" value="UniProtKB-SubCell"/>
</dbReference>
<keyword evidence="10" id="KW-1185">Reference proteome</keyword>
<evidence type="ECO:0000256" key="5">
    <source>
        <dbReference type="ARBA" id="ARBA00022833"/>
    </source>
</evidence>
<accession>A0A2B4SN61</accession>
<name>A0A2B4SN61_STYPI</name>
<dbReference type="EMBL" id="LSMT01000052">
    <property type="protein sequence ID" value="PFX30310.1"/>
    <property type="molecule type" value="Genomic_DNA"/>
</dbReference>
<dbReference type="Proteomes" id="UP000225706">
    <property type="component" value="Unassembled WGS sequence"/>
</dbReference>
<dbReference type="GO" id="GO:0002376">
    <property type="term" value="P:immune system process"/>
    <property type="evidence" value="ECO:0007669"/>
    <property type="project" value="UniProtKB-KW"/>
</dbReference>
<feature type="compositionally biased region" description="Basic residues" evidence="7">
    <location>
        <begin position="107"/>
        <end position="123"/>
    </location>
</feature>
<feature type="region of interest" description="Disordered" evidence="7">
    <location>
        <begin position="104"/>
        <end position="123"/>
    </location>
</feature>
<dbReference type="Pfam" id="PF20173">
    <property type="entry name" value="ZnF_RZ-type"/>
    <property type="match status" value="1"/>
</dbReference>
<dbReference type="AlphaFoldDB" id="A0A2B4SN61"/>
<keyword evidence="2" id="KW-0963">Cytoplasm</keyword>
<proteinExistence type="predicted"/>
<comment type="subcellular location">
    <subcellularLocation>
        <location evidence="1">Cytoplasm</location>
    </subcellularLocation>
</comment>
<evidence type="ECO:0000256" key="6">
    <source>
        <dbReference type="ARBA" id="ARBA00022859"/>
    </source>
</evidence>
<keyword evidence="3" id="KW-0479">Metal-binding</keyword>
<keyword evidence="5" id="KW-0862">Zinc</keyword>
<evidence type="ECO:0000259" key="8">
    <source>
        <dbReference type="Pfam" id="PF20173"/>
    </source>
</evidence>
<comment type="caution">
    <text evidence="9">The sequence shown here is derived from an EMBL/GenBank/DDBJ whole genome shotgun (WGS) entry which is preliminary data.</text>
</comment>
<organism evidence="9 10">
    <name type="scientific">Stylophora pistillata</name>
    <name type="common">Smooth cauliflower coral</name>
    <dbReference type="NCBI Taxonomy" id="50429"/>
    <lineage>
        <taxon>Eukaryota</taxon>
        <taxon>Metazoa</taxon>
        <taxon>Cnidaria</taxon>
        <taxon>Anthozoa</taxon>
        <taxon>Hexacorallia</taxon>
        <taxon>Scleractinia</taxon>
        <taxon>Astrocoeniina</taxon>
        <taxon>Pocilloporidae</taxon>
        <taxon>Stylophora</taxon>
    </lineage>
</organism>